<organism evidence="2 3">
    <name type="scientific">Clavelina lepadiformis</name>
    <name type="common">Light-bulb sea squirt</name>
    <name type="synonym">Ascidia lepadiformis</name>
    <dbReference type="NCBI Taxonomy" id="159417"/>
    <lineage>
        <taxon>Eukaryota</taxon>
        <taxon>Metazoa</taxon>
        <taxon>Chordata</taxon>
        <taxon>Tunicata</taxon>
        <taxon>Ascidiacea</taxon>
        <taxon>Aplousobranchia</taxon>
        <taxon>Clavelinidae</taxon>
        <taxon>Clavelina</taxon>
    </lineage>
</organism>
<feature type="region of interest" description="Disordered" evidence="1">
    <location>
        <begin position="186"/>
        <end position="229"/>
    </location>
</feature>
<evidence type="ECO:0000313" key="3">
    <source>
        <dbReference type="Proteomes" id="UP001642483"/>
    </source>
</evidence>
<evidence type="ECO:0000256" key="1">
    <source>
        <dbReference type="SAM" id="MobiDB-lite"/>
    </source>
</evidence>
<sequence length="558" mass="62185">MEMKDPQSCLSVHPTLATPLAFERTRVSKTSHGRLLQDGAKKTFSVRFADRQKKDEEILFATAKENNETLAKSEKFRWPITSYYHTSTFPSLYATFCAGGMRSKATAALPTTSFHPAFNRSSALKVVHSRELNSHSQEKNPSKIKVNDHNTEANQNARFPWRHCGRALTNHEDSLNNNLTNLTKVKANGQEEKLNDAAKSGKENFDTGAEAKSEKKSTSHEDPNKATKKANLISCTKRRLSVNSAAPTRGCPVRSLSLSNLNQNDSSSHNVKSVITKGVIMSVVPINTWKYDSKTVMPIWHGKKGDYSRKKETPSRPTTTKTRPHSVYSFSSNAKTGTRKTSSLRKHTKSESKLAFMSYYSAQWVDADPTGTKESRTRKGSKFSSKLRKNRSFCMNANNNTATVQSCTNLSNGSSNQNKSNAPVTSPETTELTIVSDDSPKTRNVSTDITSVQTKNISSLDSNQQVTKTLLNEKNRLSVSTVTSLARHNEESQFHKDAVIKSQSPYKGTRGRLSAPAFLSSDQLVIRESVEKVQRWMKGLPKHFDPIHHVLPPVQQDY</sequence>
<name>A0ABP0F4W3_CLALP</name>
<reference evidence="2 3" key="1">
    <citation type="submission" date="2024-02" db="EMBL/GenBank/DDBJ databases">
        <authorList>
            <person name="Daric V."/>
            <person name="Darras S."/>
        </authorList>
    </citation>
    <scope>NUCLEOTIDE SEQUENCE [LARGE SCALE GENOMIC DNA]</scope>
</reference>
<feature type="region of interest" description="Disordered" evidence="1">
    <location>
        <begin position="304"/>
        <end position="349"/>
    </location>
</feature>
<feature type="region of interest" description="Disordered" evidence="1">
    <location>
        <begin position="408"/>
        <end position="431"/>
    </location>
</feature>
<feature type="compositionally biased region" description="Basic and acidic residues" evidence="1">
    <location>
        <begin position="304"/>
        <end position="314"/>
    </location>
</feature>
<feature type="compositionally biased region" description="Polar residues" evidence="1">
    <location>
        <begin position="328"/>
        <end position="341"/>
    </location>
</feature>
<dbReference type="Proteomes" id="UP001642483">
    <property type="component" value="Unassembled WGS sequence"/>
</dbReference>
<protein>
    <submittedName>
        <fullName evidence="2">Uncharacterized protein</fullName>
    </submittedName>
</protein>
<feature type="compositionally biased region" description="Basic and acidic residues" evidence="1">
    <location>
        <begin position="189"/>
        <end position="225"/>
    </location>
</feature>
<dbReference type="EMBL" id="CAWYQH010000013">
    <property type="protein sequence ID" value="CAK8674739.1"/>
    <property type="molecule type" value="Genomic_DNA"/>
</dbReference>
<gene>
    <name evidence="2" type="ORF">CVLEPA_LOCUS4408</name>
</gene>
<evidence type="ECO:0000313" key="2">
    <source>
        <dbReference type="EMBL" id="CAK8674739.1"/>
    </source>
</evidence>
<comment type="caution">
    <text evidence="2">The sequence shown here is derived from an EMBL/GenBank/DDBJ whole genome shotgun (WGS) entry which is preliminary data.</text>
</comment>
<accession>A0ABP0F4W3</accession>
<proteinExistence type="predicted"/>
<keyword evidence="3" id="KW-1185">Reference proteome</keyword>